<dbReference type="Gene3D" id="2.130.10.10">
    <property type="entry name" value="YVTN repeat-like/Quinoprotein amine dehydrogenase"/>
    <property type="match status" value="2"/>
</dbReference>
<reference evidence="4 5" key="1">
    <citation type="submission" date="2014-06" db="EMBL/GenBank/DDBJ databases">
        <authorList>
            <consortium name="DOE Joint Genome Institute"/>
            <person name="Kuo A."/>
            <person name="Kohler A."/>
            <person name="Nagy L.G."/>
            <person name="Floudas D."/>
            <person name="Copeland A."/>
            <person name="Barry K.W."/>
            <person name="Cichocki N."/>
            <person name="Veneault-Fourrey C."/>
            <person name="LaButti K."/>
            <person name="Lindquist E.A."/>
            <person name="Lipzen A."/>
            <person name="Lundell T."/>
            <person name="Morin E."/>
            <person name="Murat C."/>
            <person name="Sun H."/>
            <person name="Tunlid A."/>
            <person name="Henrissat B."/>
            <person name="Grigoriev I.V."/>
            <person name="Hibbett D.S."/>
            <person name="Martin F."/>
            <person name="Nordberg H.P."/>
            <person name="Cantor M.N."/>
            <person name="Hua S.X."/>
        </authorList>
    </citation>
    <scope>NUCLEOTIDE SEQUENCE [LARGE SCALE GENOMIC DNA]</scope>
    <source>
        <strain evidence="4 5">ATCC 200175</strain>
    </source>
</reference>
<dbReference type="InterPro" id="IPR001680">
    <property type="entry name" value="WD40_rpt"/>
</dbReference>
<evidence type="ECO:0008006" key="6">
    <source>
        <dbReference type="Google" id="ProtNLM"/>
    </source>
</evidence>
<gene>
    <name evidence="4" type="ORF">PAXINDRAFT_94853</name>
</gene>
<feature type="non-terminal residue" evidence="4">
    <location>
        <position position="1"/>
    </location>
</feature>
<evidence type="ECO:0000256" key="3">
    <source>
        <dbReference type="PROSITE-ProRule" id="PRU00221"/>
    </source>
</evidence>
<feature type="repeat" description="WD" evidence="3">
    <location>
        <begin position="123"/>
        <end position="156"/>
    </location>
</feature>
<dbReference type="PROSITE" id="PS50082">
    <property type="entry name" value="WD_REPEATS_2"/>
    <property type="match status" value="2"/>
</dbReference>
<proteinExistence type="predicted"/>
<dbReference type="InterPro" id="IPR015943">
    <property type="entry name" value="WD40/YVTN_repeat-like_dom_sf"/>
</dbReference>
<dbReference type="OrthoDB" id="2682234at2759"/>
<dbReference type="EMBL" id="KN821961">
    <property type="protein sequence ID" value="KIJ04301.1"/>
    <property type="molecule type" value="Genomic_DNA"/>
</dbReference>
<feature type="repeat" description="WD" evidence="3">
    <location>
        <begin position="81"/>
        <end position="122"/>
    </location>
</feature>
<dbReference type="PROSITE" id="PS50294">
    <property type="entry name" value="WD_REPEATS_REGION"/>
    <property type="match status" value="2"/>
</dbReference>
<dbReference type="InterPro" id="IPR036322">
    <property type="entry name" value="WD40_repeat_dom_sf"/>
</dbReference>
<dbReference type="SMART" id="SM00320">
    <property type="entry name" value="WD40"/>
    <property type="match status" value="3"/>
</dbReference>
<sequence>KGHTSKVDCVECSPNGEEIASCDGQDLRIWHSHTGKALLLPIPVKARSLGWTSNGQQLIAGCDNGYIKFFDPSTGSQLAQWKGHNGIVHSISISSNGKFFASGSQDKTVRLWDTTTRQQISPPLQHDGYVYSVATSRDGRHLASGGEDKNARIWSLIGVLPQCLLEDAPTSTPICNAVRVYLSTKLC</sequence>
<keyword evidence="5" id="KW-1185">Reference proteome</keyword>
<evidence type="ECO:0000256" key="2">
    <source>
        <dbReference type="ARBA" id="ARBA00022737"/>
    </source>
</evidence>
<dbReference type="SUPFAM" id="SSF50978">
    <property type="entry name" value="WD40 repeat-like"/>
    <property type="match status" value="1"/>
</dbReference>
<reference evidence="5" key="2">
    <citation type="submission" date="2015-01" db="EMBL/GenBank/DDBJ databases">
        <title>Evolutionary Origins and Diversification of the Mycorrhizal Mutualists.</title>
        <authorList>
            <consortium name="DOE Joint Genome Institute"/>
            <consortium name="Mycorrhizal Genomics Consortium"/>
            <person name="Kohler A."/>
            <person name="Kuo A."/>
            <person name="Nagy L.G."/>
            <person name="Floudas D."/>
            <person name="Copeland A."/>
            <person name="Barry K.W."/>
            <person name="Cichocki N."/>
            <person name="Veneault-Fourrey C."/>
            <person name="LaButti K."/>
            <person name="Lindquist E.A."/>
            <person name="Lipzen A."/>
            <person name="Lundell T."/>
            <person name="Morin E."/>
            <person name="Murat C."/>
            <person name="Riley R."/>
            <person name="Ohm R."/>
            <person name="Sun H."/>
            <person name="Tunlid A."/>
            <person name="Henrissat B."/>
            <person name="Grigoriev I.V."/>
            <person name="Hibbett D.S."/>
            <person name="Martin F."/>
        </authorList>
    </citation>
    <scope>NUCLEOTIDE SEQUENCE [LARGE SCALE GENOMIC DNA]</scope>
    <source>
        <strain evidence="5">ATCC 200175</strain>
    </source>
</reference>
<dbReference type="PANTHER" id="PTHR19848">
    <property type="entry name" value="WD40 REPEAT PROTEIN"/>
    <property type="match status" value="1"/>
</dbReference>
<protein>
    <recommendedName>
        <fullName evidence="6">WD40 repeat-like protein</fullName>
    </recommendedName>
</protein>
<keyword evidence="1 3" id="KW-0853">WD repeat</keyword>
<dbReference type="HOGENOM" id="CLU_000288_57_18_1"/>
<keyword evidence="2" id="KW-0677">Repeat</keyword>
<evidence type="ECO:0000313" key="5">
    <source>
        <dbReference type="Proteomes" id="UP000053647"/>
    </source>
</evidence>
<name>A0A0C9TAM2_PAXIN</name>
<dbReference type="Pfam" id="PF00400">
    <property type="entry name" value="WD40"/>
    <property type="match status" value="4"/>
</dbReference>
<evidence type="ECO:0000313" key="4">
    <source>
        <dbReference type="EMBL" id="KIJ04301.1"/>
    </source>
</evidence>
<evidence type="ECO:0000256" key="1">
    <source>
        <dbReference type="ARBA" id="ARBA00022574"/>
    </source>
</evidence>
<dbReference type="Proteomes" id="UP000053647">
    <property type="component" value="Unassembled WGS sequence"/>
</dbReference>
<organism evidence="4 5">
    <name type="scientific">Paxillus involutus ATCC 200175</name>
    <dbReference type="NCBI Taxonomy" id="664439"/>
    <lineage>
        <taxon>Eukaryota</taxon>
        <taxon>Fungi</taxon>
        <taxon>Dikarya</taxon>
        <taxon>Basidiomycota</taxon>
        <taxon>Agaricomycotina</taxon>
        <taxon>Agaricomycetes</taxon>
        <taxon>Agaricomycetidae</taxon>
        <taxon>Boletales</taxon>
        <taxon>Paxilineae</taxon>
        <taxon>Paxillaceae</taxon>
        <taxon>Paxillus</taxon>
    </lineage>
</organism>
<accession>A0A0C9TAM2</accession>
<dbReference type="PANTHER" id="PTHR19848:SF8">
    <property type="entry name" value="F-BOX AND WD REPEAT DOMAIN CONTAINING 7"/>
    <property type="match status" value="1"/>
</dbReference>
<dbReference type="AlphaFoldDB" id="A0A0C9TAM2"/>